<dbReference type="SUPFAM" id="SSF143081">
    <property type="entry name" value="BB1717-like"/>
    <property type="match status" value="1"/>
</dbReference>
<organism evidence="1 2">
    <name type="scientific">Burkholderia dolosa</name>
    <dbReference type="NCBI Taxonomy" id="152500"/>
    <lineage>
        <taxon>Bacteria</taxon>
        <taxon>Pseudomonadati</taxon>
        <taxon>Pseudomonadota</taxon>
        <taxon>Betaproteobacteria</taxon>
        <taxon>Burkholderiales</taxon>
        <taxon>Burkholderiaceae</taxon>
        <taxon>Burkholderia</taxon>
        <taxon>Burkholderia cepacia complex</taxon>
    </lineage>
</organism>
<evidence type="ECO:0000313" key="1">
    <source>
        <dbReference type="EMBL" id="QRO76627.1"/>
    </source>
</evidence>
<name>A0A892I5H1_9BURK</name>
<keyword evidence="2" id="KW-1185">Reference proteome</keyword>
<dbReference type="AlphaFoldDB" id="A0A892I5H1"/>
<sequence>MRHMHRPGEEKRSVVILRPEDWEEWLMTSNVEAARAMLRLYPSEDMVAEPK</sequence>
<dbReference type="Proteomes" id="UP000625568">
    <property type="component" value="Chromosome 1"/>
</dbReference>
<dbReference type="Gene3D" id="3.90.1680.10">
    <property type="entry name" value="SOS response associated peptidase-like"/>
    <property type="match status" value="1"/>
</dbReference>
<dbReference type="EMBL" id="CP069482">
    <property type="protein sequence ID" value="QRO76627.1"/>
    <property type="molecule type" value="Genomic_DNA"/>
</dbReference>
<evidence type="ECO:0008006" key="3">
    <source>
        <dbReference type="Google" id="ProtNLM"/>
    </source>
</evidence>
<reference evidence="1 2" key="1">
    <citation type="submission" date="2021-02" db="EMBL/GenBank/DDBJ databases">
        <title>FDA dAtabase for Regulatory Grade micrObial Sequences (FDA-ARGOS): Supporting development and validation of Infectious Disease Dx tests.</title>
        <authorList>
            <person name="Minogue T."/>
            <person name="Wolcott M."/>
            <person name="Wasieloski L."/>
            <person name="Aguilar W."/>
            <person name="Moore D."/>
            <person name="Jaissle J."/>
            <person name="Tallon L."/>
            <person name="Sadzewicz L."/>
            <person name="Zhao X."/>
            <person name="Boylan J."/>
            <person name="Ott S."/>
            <person name="Bowen H."/>
            <person name="Vavikolanu K."/>
            <person name="Mehta A."/>
            <person name="Aluvathingal J."/>
            <person name="Nadendla S."/>
            <person name="Yan Y."/>
            <person name="Sichtig H."/>
        </authorList>
    </citation>
    <scope>NUCLEOTIDE SEQUENCE [LARGE SCALE GENOMIC DNA]</scope>
    <source>
        <strain evidence="1 2">FDAARGOS_1272</strain>
    </source>
</reference>
<evidence type="ECO:0000313" key="2">
    <source>
        <dbReference type="Proteomes" id="UP000625568"/>
    </source>
</evidence>
<proteinExistence type="predicted"/>
<dbReference type="InterPro" id="IPR036590">
    <property type="entry name" value="SRAP-like"/>
</dbReference>
<protein>
    <recommendedName>
        <fullName evidence="3">Gp33</fullName>
    </recommendedName>
</protein>
<gene>
    <name evidence="1" type="ORF">I6K02_11990</name>
</gene>
<accession>A0A892I5H1</accession>